<evidence type="ECO:0000313" key="9">
    <source>
        <dbReference type="Proteomes" id="UP000242287"/>
    </source>
</evidence>
<accession>A0A2A9NA82</accession>
<dbReference type="STRING" id="703135.A0A2A9NA82"/>
<evidence type="ECO:0000313" key="8">
    <source>
        <dbReference type="EMBL" id="PFH47925.1"/>
    </source>
</evidence>
<dbReference type="Proteomes" id="UP000242287">
    <property type="component" value="Unassembled WGS sequence"/>
</dbReference>
<feature type="compositionally biased region" description="Basic and acidic residues" evidence="5">
    <location>
        <begin position="621"/>
        <end position="633"/>
    </location>
</feature>
<evidence type="ECO:0000259" key="7">
    <source>
        <dbReference type="Pfam" id="PF06398"/>
    </source>
</evidence>
<dbReference type="AlphaFoldDB" id="A0A2A9NA82"/>
<dbReference type="PANTHER" id="PTHR28304:SF2">
    <property type="entry name" value="PEROXISOMAL MEMBRANE PROTEIN PEX29"/>
    <property type="match status" value="1"/>
</dbReference>
<keyword evidence="9" id="KW-1185">Reference proteome</keyword>
<dbReference type="PANTHER" id="PTHR28304">
    <property type="entry name" value="PEROXISOMAL MEMBRANE PROTEIN PEX29"/>
    <property type="match status" value="1"/>
</dbReference>
<feature type="region of interest" description="Disordered" evidence="5">
    <location>
        <begin position="302"/>
        <end position="323"/>
    </location>
</feature>
<dbReference type="EMBL" id="KZ302085">
    <property type="protein sequence ID" value="PFH47925.1"/>
    <property type="molecule type" value="Genomic_DNA"/>
</dbReference>
<dbReference type="GO" id="GO:0005778">
    <property type="term" value="C:peroxisomal membrane"/>
    <property type="evidence" value="ECO:0007669"/>
    <property type="project" value="TreeGrafter"/>
</dbReference>
<dbReference type="InterPro" id="IPR052816">
    <property type="entry name" value="Peroxisomal_Membrane_PEX28-32"/>
</dbReference>
<keyword evidence="3 6" id="KW-1133">Transmembrane helix</keyword>
<dbReference type="OrthoDB" id="74314at2759"/>
<evidence type="ECO:0000256" key="2">
    <source>
        <dbReference type="ARBA" id="ARBA00022692"/>
    </source>
</evidence>
<dbReference type="Pfam" id="PF06398">
    <property type="entry name" value="Pex24p"/>
    <property type="match status" value="1"/>
</dbReference>
<protein>
    <recommendedName>
        <fullName evidence="7">TECPR1-like DysF domain-containing protein</fullName>
    </recommendedName>
</protein>
<proteinExistence type="predicted"/>
<evidence type="ECO:0000256" key="4">
    <source>
        <dbReference type="ARBA" id="ARBA00023136"/>
    </source>
</evidence>
<name>A0A2A9NA82_9AGAR</name>
<evidence type="ECO:0000256" key="3">
    <source>
        <dbReference type="ARBA" id="ARBA00022989"/>
    </source>
</evidence>
<evidence type="ECO:0000256" key="6">
    <source>
        <dbReference type="SAM" id="Phobius"/>
    </source>
</evidence>
<feature type="region of interest" description="Disordered" evidence="5">
    <location>
        <begin position="224"/>
        <end position="248"/>
    </location>
</feature>
<feature type="transmembrane region" description="Helical" evidence="6">
    <location>
        <begin position="344"/>
        <end position="364"/>
    </location>
</feature>
<feature type="region of interest" description="Disordered" evidence="5">
    <location>
        <begin position="613"/>
        <end position="640"/>
    </location>
</feature>
<gene>
    <name evidence="8" type="ORF">AMATHDRAFT_6307</name>
</gene>
<feature type="compositionally biased region" description="Low complexity" evidence="5">
    <location>
        <begin position="494"/>
        <end position="523"/>
    </location>
</feature>
<keyword evidence="4 6" id="KW-0472">Membrane</keyword>
<feature type="compositionally biased region" description="Low complexity" evidence="5">
    <location>
        <begin position="21"/>
        <end position="49"/>
    </location>
</feature>
<dbReference type="GO" id="GO:0007031">
    <property type="term" value="P:peroxisome organization"/>
    <property type="evidence" value="ECO:0007669"/>
    <property type="project" value="UniProtKB-ARBA"/>
</dbReference>
<feature type="transmembrane region" description="Helical" evidence="6">
    <location>
        <begin position="370"/>
        <end position="393"/>
    </location>
</feature>
<feature type="domain" description="TECPR1-like DysF" evidence="7">
    <location>
        <begin position="146"/>
        <end position="649"/>
    </location>
</feature>
<sequence length="662" mass="71919">MLDFIEVPSCATRLEASGNKATSAPGPSSSPGARRSSLRLAASTATSLPNPSPPPSPTRHRSASTTASGLGFSPSLSLLPQLLLSSSIPGGASLTASSQNASPGSPTASGIAVAAAGGAAAAAATTSEPRRKMSSESMPLLSTKDPLSVPIMSANFRRFVSCVGPVFWLQDRIEEIVMWRKGWRVTGTWMATYAFFCIYPHLILCLPHIVLITVILASYPYPSSTKDSDPSTATTILPDQPPPTEGSVPWQANIQAIQNLMGAVSDLMDASKPYLYHLRLSPAHLYALPSADLSTSTSTASSLSPSTSFSSTSSQNSSSSSPSMNQSTAHLYVKSQRSPYTPHILALLVISLPPLAFVVSLPYFPLRLVVFFSGAFPIICMHPWMLAVFLPALQVISYDIWNREIPEWMDDAVVRARNAGNLSRWLPSFFLKRKHKWKEETGTEEKTAKRRLVPLKAVAQRILDNDKLTDVCWHAEMREVELWENERYVGPPITESTSSSSILSSSPQKSKLAAGKSKGGWSKAHLRQGERGAWTRRRDGWNGFSPDGAGGFDAIEGEVTSTLTFSLAPGWSFVETEDWRKDVTGSWAADECGGGDEDGWVYSNDLWLDPQSTPLELSHTTSEEGAEKPKVRDQGSGGPYVTRRRRWIRRVWYDPSRAGVDA</sequence>
<organism evidence="8 9">
    <name type="scientific">Amanita thiersii Skay4041</name>
    <dbReference type="NCBI Taxonomy" id="703135"/>
    <lineage>
        <taxon>Eukaryota</taxon>
        <taxon>Fungi</taxon>
        <taxon>Dikarya</taxon>
        <taxon>Basidiomycota</taxon>
        <taxon>Agaricomycotina</taxon>
        <taxon>Agaricomycetes</taxon>
        <taxon>Agaricomycetidae</taxon>
        <taxon>Agaricales</taxon>
        <taxon>Pluteineae</taxon>
        <taxon>Amanitaceae</taxon>
        <taxon>Amanita</taxon>
    </lineage>
</organism>
<reference evidence="8 9" key="1">
    <citation type="submission" date="2014-02" db="EMBL/GenBank/DDBJ databases">
        <title>Transposable element dynamics among asymbiotic and ectomycorrhizal Amanita fungi.</title>
        <authorList>
            <consortium name="DOE Joint Genome Institute"/>
            <person name="Hess J."/>
            <person name="Skrede I."/>
            <person name="Wolfe B."/>
            <person name="LaButti K."/>
            <person name="Ohm R.A."/>
            <person name="Grigoriev I.V."/>
            <person name="Pringle A."/>
        </authorList>
    </citation>
    <scope>NUCLEOTIDE SEQUENCE [LARGE SCALE GENOMIC DNA]</scope>
    <source>
        <strain evidence="8 9">SKay4041</strain>
    </source>
</reference>
<feature type="region of interest" description="Disordered" evidence="5">
    <location>
        <begin position="494"/>
        <end position="529"/>
    </location>
</feature>
<feature type="region of interest" description="Disordered" evidence="5">
    <location>
        <begin position="14"/>
        <end position="68"/>
    </location>
</feature>
<comment type="subcellular location">
    <subcellularLocation>
        <location evidence="1">Membrane</location>
        <topology evidence="1">Multi-pass membrane protein</topology>
    </subcellularLocation>
</comment>
<evidence type="ECO:0000256" key="5">
    <source>
        <dbReference type="SAM" id="MobiDB-lite"/>
    </source>
</evidence>
<evidence type="ECO:0000256" key="1">
    <source>
        <dbReference type="ARBA" id="ARBA00004141"/>
    </source>
</evidence>
<feature type="transmembrane region" description="Helical" evidence="6">
    <location>
        <begin position="198"/>
        <end position="219"/>
    </location>
</feature>
<feature type="compositionally biased region" description="Polar residues" evidence="5">
    <location>
        <begin position="224"/>
        <end position="237"/>
    </location>
</feature>
<keyword evidence="2 6" id="KW-0812">Transmembrane</keyword>
<dbReference type="InterPro" id="IPR010482">
    <property type="entry name" value="TECPR1-like_DysF"/>
</dbReference>